<proteinExistence type="predicted"/>
<evidence type="ECO:0000313" key="1">
    <source>
        <dbReference type="EMBL" id="WHA42574.1"/>
    </source>
</evidence>
<dbReference type="RefSeq" id="WP_268817476.1">
    <property type="nucleotide sequence ID" value="NZ_CP124733.1"/>
</dbReference>
<accession>A0AAF0H8Y7</accession>
<dbReference type="EMBL" id="CP124733">
    <property type="protein sequence ID" value="WHA42574.1"/>
    <property type="molecule type" value="Genomic_DNA"/>
</dbReference>
<reference evidence="1" key="1">
    <citation type="submission" date="2023-05" db="EMBL/GenBank/DDBJ databases">
        <title>Complete genome sequence of Agrobacterium larrymoorei CFBP5477.</title>
        <authorList>
            <person name="Yen H.-C."/>
            <person name="Chou L."/>
            <person name="Lin Y.-C."/>
            <person name="Lai E.-M."/>
            <person name="Kuo C.-H."/>
        </authorList>
    </citation>
    <scope>NUCLEOTIDE SEQUENCE</scope>
    <source>
        <strain evidence="1">CFBP5477</strain>
    </source>
</reference>
<gene>
    <name evidence="1" type="ORF">CFBP5477_009485</name>
</gene>
<organism evidence="1 2">
    <name type="scientific">Agrobacterium larrymoorei</name>
    <dbReference type="NCBI Taxonomy" id="160699"/>
    <lineage>
        <taxon>Bacteria</taxon>
        <taxon>Pseudomonadati</taxon>
        <taxon>Pseudomonadota</taxon>
        <taxon>Alphaproteobacteria</taxon>
        <taxon>Hyphomicrobiales</taxon>
        <taxon>Rhizobiaceae</taxon>
        <taxon>Rhizobium/Agrobacterium group</taxon>
        <taxon>Agrobacterium</taxon>
    </lineage>
</organism>
<name>A0AAF0H8Y7_9HYPH</name>
<evidence type="ECO:0000313" key="2">
    <source>
        <dbReference type="Proteomes" id="UP000298664"/>
    </source>
</evidence>
<sequence length="43" mass="4820">MTFFTFLPLDLDAPTLNLCIMAALRWGVLAAIPDAYFAREQMA</sequence>
<dbReference type="Proteomes" id="UP000298664">
    <property type="component" value="Chromosome Circular"/>
</dbReference>
<dbReference type="AlphaFoldDB" id="A0AAF0H8Y7"/>
<protein>
    <submittedName>
        <fullName evidence="1">Uncharacterized protein</fullName>
    </submittedName>
</protein>